<accession>A0A7W9EVP4</accession>
<keyword evidence="1" id="KW-0472">Membrane</keyword>
<protein>
    <submittedName>
        <fullName evidence="2">Uncharacterized protein</fullName>
    </submittedName>
</protein>
<dbReference type="SUPFAM" id="SSF47336">
    <property type="entry name" value="ACP-like"/>
    <property type="match status" value="1"/>
</dbReference>
<evidence type="ECO:0000313" key="3">
    <source>
        <dbReference type="Proteomes" id="UP000546200"/>
    </source>
</evidence>
<dbReference type="EMBL" id="JACIJK010000011">
    <property type="protein sequence ID" value="MBB5716450.1"/>
    <property type="molecule type" value="Genomic_DNA"/>
</dbReference>
<dbReference type="RefSeq" id="WP_184059760.1">
    <property type="nucleotide sequence ID" value="NZ_JACIJK010000011.1"/>
</dbReference>
<comment type="caution">
    <text evidence="2">The sequence shown here is derived from an EMBL/GenBank/DDBJ whole genome shotgun (WGS) entry which is preliminary data.</text>
</comment>
<keyword evidence="1" id="KW-1133">Transmembrane helix</keyword>
<dbReference type="Gene3D" id="1.10.1200.10">
    <property type="entry name" value="ACP-like"/>
    <property type="match status" value="1"/>
</dbReference>
<dbReference type="InterPro" id="IPR036736">
    <property type="entry name" value="ACP-like_sf"/>
</dbReference>
<feature type="transmembrane region" description="Helical" evidence="1">
    <location>
        <begin position="103"/>
        <end position="123"/>
    </location>
</feature>
<evidence type="ECO:0000313" key="2">
    <source>
        <dbReference type="EMBL" id="MBB5716450.1"/>
    </source>
</evidence>
<organism evidence="2 3">
    <name type="scientific">Sphingomonas aerophila</name>
    <dbReference type="NCBI Taxonomy" id="1344948"/>
    <lineage>
        <taxon>Bacteria</taxon>
        <taxon>Pseudomonadati</taxon>
        <taxon>Pseudomonadota</taxon>
        <taxon>Alphaproteobacteria</taxon>
        <taxon>Sphingomonadales</taxon>
        <taxon>Sphingomonadaceae</taxon>
        <taxon>Sphingomonas</taxon>
    </lineage>
</organism>
<reference evidence="2 3" key="1">
    <citation type="submission" date="2020-08" db="EMBL/GenBank/DDBJ databases">
        <title>Genomic Encyclopedia of Type Strains, Phase IV (KMG-IV): sequencing the most valuable type-strain genomes for metagenomic binning, comparative biology and taxonomic classification.</title>
        <authorList>
            <person name="Goeker M."/>
        </authorList>
    </citation>
    <scope>NUCLEOTIDE SEQUENCE [LARGE SCALE GENOMIC DNA]</scope>
    <source>
        <strain evidence="2 3">DSM 100044</strain>
    </source>
</reference>
<gene>
    <name evidence="2" type="ORF">FHS94_003316</name>
</gene>
<dbReference type="Proteomes" id="UP000546200">
    <property type="component" value="Unassembled WGS sequence"/>
</dbReference>
<keyword evidence="3" id="KW-1185">Reference proteome</keyword>
<name>A0A7W9EVP4_9SPHN</name>
<keyword evidence="1" id="KW-0812">Transmembrane</keyword>
<sequence>MDDALAAITELLHDDHGIPVARLSPTARISHDLGVDGDDASDLFQRLHERFGTDFSALNEQWTEFFHNEGGSLRGLFLGLATMIPSTALAVWIAIFFDLSTHMGGLLGVLAFFGFRLCSGWLFPAKPKRHLTLEGLSQVVHEGAWPTDPTKVR</sequence>
<proteinExistence type="predicted"/>
<feature type="transmembrane region" description="Helical" evidence="1">
    <location>
        <begin position="76"/>
        <end position="97"/>
    </location>
</feature>
<dbReference type="AlphaFoldDB" id="A0A7W9EVP4"/>
<evidence type="ECO:0000256" key="1">
    <source>
        <dbReference type="SAM" id="Phobius"/>
    </source>
</evidence>